<organism evidence="2 3">
    <name type="scientific">Pleurodeles waltl</name>
    <name type="common">Iberian ribbed newt</name>
    <dbReference type="NCBI Taxonomy" id="8319"/>
    <lineage>
        <taxon>Eukaryota</taxon>
        <taxon>Metazoa</taxon>
        <taxon>Chordata</taxon>
        <taxon>Craniata</taxon>
        <taxon>Vertebrata</taxon>
        <taxon>Euteleostomi</taxon>
        <taxon>Amphibia</taxon>
        <taxon>Batrachia</taxon>
        <taxon>Caudata</taxon>
        <taxon>Salamandroidea</taxon>
        <taxon>Salamandridae</taxon>
        <taxon>Pleurodelinae</taxon>
        <taxon>Pleurodeles</taxon>
    </lineage>
</organism>
<accession>A0AAV7T0Z4</accession>
<name>A0AAV7T0Z4_PLEWA</name>
<sequence length="74" mass="8318">MSPRWSLLLSCVCLGRALGKVQLRVSACGGGRCTRGAHRRIRARSYVTVANLDTILGARLRELKLRKRTERPQK</sequence>
<keyword evidence="3" id="KW-1185">Reference proteome</keyword>
<comment type="caution">
    <text evidence="2">The sequence shown here is derived from an EMBL/GenBank/DDBJ whole genome shotgun (WGS) entry which is preliminary data.</text>
</comment>
<dbReference type="AlphaFoldDB" id="A0AAV7T0Z4"/>
<keyword evidence="1" id="KW-0732">Signal</keyword>
<evidence type="ECO:0000313" key="2">
    <source>
        <dbReference type="EMBL" id="KAJ1169875.1"/>
    </source>
</evidence>
<evidence type="ECO:0008006" key="4">
    <source>
        <dbReference type="Google" id="ProtNLM"/>
    </source>
</evidence>
<proteinExistence type="predicted"/>
<reference evidence="2" key="1">
    <citation type="journal article" date="2022" name="bioRxiv">
        <title>Sequencing and chromosome-scale assembly of the giantPleurodeles waltlgenome.</title>
        <authorList>
            <person name="Brown T."/>
            <person name="Elewa A."/>
            <person name="Iarovenko S."/>
            <person name="Subramanian E."/>
            <person name="Araus A.J."/>
            <person name="Petzold A."/>
            <person name="Susuki M."/>
            <person name="Suzuki K.-i.T."/>
            <person name="Hayashi T."/>
            <person name="Toyoda A."/>
            <person name="Oliveira C."/>
            <person name="Osipova E."/>
            <person name="Leigh N.D."/>
            <person name="Simon A."/>
            <person name="Yun M.H."/>
        </authorList>
    </citation>
    <scope>NUCLEOTIDE SEQUENCE</scope>
    <source>
        <strain evidence="2">20211129_DDA</strain>
        <tissue evidence="2">Liver</tissue>
    </source>
</reference>
<gene>
    <name evidence="2" type="ORF">NDU88_001763</name>
</gene>
<feature type="chain" id="PRO_5044012233" description="Secreted protein" evidence="1">
    <location>
        <begin position="20"/>
        <end position="74"/>
    </location>
</feature>
<evidence type="ECO:0000313" key="3">
    <source>
        <dbReference type="Proteomes" id="UP001066276"/>
    </source>
</evidence>
<feature type="signal peptide" evidence="1">
    <location>
        <begin position="1"/>
        <end position="19"/>
    </location>
</feature>
<dbReference type="EMBL" id="JANPWB010000007">
    <property type="protein sequence ID" value="KAJ1169875.1"/>
    <property type="molecule type" value="Genomic_DNA"/>
</dbReference>
<dbReference type="Proteomes" id="UP001066276">
    <property type="component" value="Chromosome 4_1"/>
</dbReference>
<evidence type="ECO:0000256" key="1">
    <source>
        <dbReference type="SAM" id="SignalP"/>
    </source>
</evidence>
<protein>
    <recommendedName>
        <fullName evidence="4">Secreted protein</fullName>
    </recommendedName>
</protein>